<feature type="chain" id="PRO_5023054808" description="PQQ enzyme repeat protein" evidence="1">
    <location>
        <begin position="33"/>
        <end position="552"/>
    </location>
</feature>
<evidence type="ECO:0008006" key="4">
    <source>
        <dbReference type="Google" id="ProtNLM"/>
    </source>
</evidence>
<dbReference type="KEGG" id="smam:Mal15_58020"/>
<dbReference type="InterPro" id="IPR011047">
    <property type="entry name" value="Quinoprotein_ADH-like_sf"/>
</dbReference>
<organism evidence="2 3">
    <name type="scientific">Stieleria maiorica</name>
    <dbReference type="NCBI Taxonomy" id="2795974"/>
    <lineage>
        <taxon>Bacteria</taxon>
        <taxon>Pseudomonadati</taxon>
        <taxon>Planctomycetota</taxon>
        <taxon>Planctomycetia</taxon>
        <taxon>Pirellulales</taxon>
        <taxon>Pirellulaceae</taxon>
        <taxon>Stieleria</taxon>
    </lineage>
</organism>
<dbReference type="Gene3D" id="2.130.10.10">
    <property type="entry name" value="YVTN repeat-like/Quinoprotein amine dehydrogenase"/>
    <property type="match status" value="1"/>
</dbReference>
<proteinExistence type="predicted"/>
<keyword evidence="1" id="KW-0732">Signal</keyword>
<dbReference type="InterPro" id="IPR015943">
    <property type="entry name" value="WD40/YVTN_repeat-like_dom_sf"/>
</dbReference>
<dbReference type="AlphaFoldDB" id="A0A5B9MK30"/>
<gene>
    <name evidence="2" type="ORF">Mal15_58020</name>
</gene>
<sequence length="552" mass="61865" precursor="true">MKCCGWTMSCNLIRPFAFVVYALLALASHLGADEPRRDDLWCRYRGPSHGRAHLADAPGPPLTLKWTIDLSKFNPTLAPDNSILFGRKRPFEFSPAGLGIAWRMDQDFLYAFEIGFYTSGKRVAVFDRRTGEFLGRTSDGKSQPLANKRVVSIHDDPGFGTPFVFYGNFYSGQRLFGIDSGGSLSPLDLTQINMRKKIAGHACEGPRWLQGRFYLNGGGAWIDAGASYRWGSHLVRWGPDEHQVVLRDVSVPCAVWDHDQLILFTRGGLSGHRPDAVFSWQEYIKVGVEDDRGVILARRRVTNRDNPTGEDLFEDPMPTSDDQRMTNRARNAVNAMAISVDGQFVYCQERVTAGEQRIVRRKIDDFSIDGVIPSAILPPVREQSTFGHANLELGVGMAVDDQHFYLHLVDRVVALSLDLRTIAWSAKLPPRQLDGHCAFSMNRYLPKSNQQYACRGTENTLAVSGRHLYLTTDSSLQVHSTATGEKLWSYEFNSLPRFSELVTHPHTKAMTRLKAFGYPGDILLADDAVYVSTHGNQSHLYCFVRSDTLPSQ</sequence>
<keyword evidence="3" id="KW-1185">Reference proteome</keyword>
<reference evidence="2 3" key="1">
    <citation type="submission" date="2019-02" db="EMBL/GenBank/DDBJ databases">
        <title>Planctomycetal bacteria perform biofilm scaping via a novel small molecule.</title>
        <authorList>
            <person name="Jeske O."/>
            <person name="Boedeker C."/>
            <person name="Wiegand S."/>
            <person name="Breitling P."/>
            <person name="Kallscheuer N."/>
            <person name="Jogler M."/>
            <person name="Rohde M."/>
            <person name="Petersen J."/>
            <person name="Medema M.H."/>
            <person name="Surup F."/>
            <person name="Jogler C."/>
        </authorList>
    </citation>
    <scope>NUCLEOTIDE SEQUENCE [LARGE SCALE GENOMIC DNA]</scope>
    <source>
        <strain evidence="2 3">Mal15</strain>
    </source>
</reference>
<evidence type="ECO:0000313" key="3">
    <source>
        <dbReference type="Proteomes" id="UP000321353"/>
    </source>
</evidence>
<protein>
    <recommendedName>
        <fullName evidence="4">PQQ enzyme repeat protein</fullName>
    </recommendedName>
</protein>
<dbReference type="EMBL" id="CP036264">
    <property type="protein sequence ID" value="QEG01723.1"/>
    <property type="molecule type" value="Genomic_DNA"/>
</dbReference>
<evidence type="ECO:0000256" key="1">
    <source>
        <dbReference type="SAM" id="SignalP"/>
    </source>
</evidence>
<evidence type="ECO:0000313" key="2">
    <source>
        <dbReference type="EMBL" id="QEG01723.1"/>
    </source>
</evidence>
<name>A0A5B9MK30_9BACT</name>
<accession>A0A5B9MK30</accession>
<feature type="signal peptide" evidence="1">
    <location>
        <begin position="1"/>
        <end position="32"/>
    </location>
</feature>
<dbReference type="Proteomes" id="UP000321353">
    <property type="component" value="Chromosome"/>
</dbReference>
<dbReference type="SUPFAM" id="SSF50998">
    <property type="entry name" value="Quinoprotein alcohol dehydrogenase-like"/>
    <property type="match status" value="1"/>
</dbReference>